<dbReference type="PANTHER" id="PTHR47561">
    <property type="entry name" value="POLYSACCHARIDE DEACETYLASE FAMILY PROTEIN (AFU_ORTHOLOGUE AFUA_6G05030)"/>
    <property type="match status" value="1"/>
</dbReference>
<gene>
    <name evidence="2" type="ORF">QBC42DRAFT_343352</name>
</gene>
<dbReference type="PANTHER" id="PTHR47561:SF1">
    <property type="entry name" value="POLYSACCHARIDE DEACETYLASE FAMILY PROTEIN (AFU_ORTHOLOGUE AFUA_6G05030)"/>
    <property type="match status" value="1"/>
</dbReference>
<evidence type="ECO:0000259" key="1">
    <source>
        <dbReference type="Pfam" id="PF01522"/>
    </source>
</evidence>
<organism evidence="2 3">
    <name type="scientific">Cladorrhinum samala</name>
    <dbReference type="NCBI Taxonomy" id="585594"/>
    <lineage>
        <taxon>Eukaryota</taxon>
        <taxon>Fungi</taxon>
        <taxon>Dikarya</taxon>
        <taxon>Ascomycota</taxon>
        <taxon>Pezizomycotina</taxon>
        <taxon>Sordariomycetes</taxon>
        <taxon>Sordariomycetidae</taxon>
        <taxon>Sordariales</taxon>
        <taxon>Podosporaceae</taxon>
        <taxon>Cladorrhinum</taxon>
    </lineage>
</organism>
<comment type="caution">
    <text evidence="2">The sequence shown here is derived from an EMBL/GenBank/DDBJ whole genome shotgun (WGS) entry which is preliminary data.</text>
</comment>
<dbReference type="GO" id="GO:0005975">
    <property type="term" value="P:carbohydrate metabolic process"/>
    <property type="evidence" value="ECO:0007669"/>
    <property type="project" value="InterPro"/>
</dbReference>
<dbReference type="Gene3D" id="3.20.20.370">
    <property type="entry name" value="Glycoside hydrolase/deacetylase"/>
    <property type="match status" value="1"/>
</dbReference>
<keyword evidence="3" id="KW-1185">Reference proteome</keyword>
<dbReference type="GO" id="GO:0016810">
    <property type="term" value="F:hydrolase activity, acting on carbon-nitrogen (but not peptide) bonds"/>
    <property type="evidence" value="ECO:0007669"/>
    <property type="project" value="InterPro"/>
</dbReference>
<reference evidence="2" key="2">
    <citation type="submission" date="2023-06" db="EMBL/GenBank/DDBJ databases">
        <authorList>
            <consortium name="Lawrence Berkeley National Laboratory"/>
            <person name="Mondo S.J."/>
            <person name="Hensen N."/>
            <person name="Bonometti L."/>
            <person name="Westerberg I."/>
            <person name="Brannstrom I.O."/>
            <person name="Guillou S."/>
            <person name="Cros-Aarteil S."/>
            <person name="Calhoun S."/>
            <person name="Haridas S."/>
            <person name="Kuo A."/>
            <person name="Pangilinan J."/>
            <person name="Riley R."/>
            <person name="Labutti K."/>
            <person name="Andreopoulos B."/>
            <person name="Lipzen A."/>
            <person name="Chen C."/>
            <person name="Yanf M."/>
            <person name="Daum C."/>
            <person name="Ng V."/>
            <person name="Clum A."/>
            <person name="Steindorff A."/>
            <person name="Ohm R."/>
            <person name="Martin F."/>
            <person name="Silar P."/>
            <person name="Natvig D."/>
            <person name="Lalanne C."/>
            <person name="Gautier V."/>
            <person name="Ament-Velasquez S.L."/>
            <person name="Kruys A."/>
            <person name="Hutchinson M.I."/>
            <person name="Powell A.J."/>
            <person name="Barry K."/>
            <person name="Miller A.N."/>
            <person name="Grigoriev I.V."/>
            <person name="Debuchy R."/>
            <person name="Gladieux P."/>
            <person name="Thoren M.H."/>
            <person name="Johannesson H."/>
        </authorList>
    </citation>
    <scope>NUCLEOTIDE SEQUENCE</scope>
    <source>
        <strain evidence="2">PSN324</strain>
    </source>
</reference>
<dbReference type="AlphaFoldDB" id="A0AAV9HZA7"/>
<protein>
    <recommendedName>
        <fullName evidence="1">NodB homology domain-containing protein</fullName>
    </recommendedName>
</protein>
<accession>A0AAV9HZA7</accession>
<dbReference type="SUPFAM" id="SSF88713">
    <property type="entry name" value="Glycoside hydrolase/deacetylase"/>
    <property type="match status" value="1"/>
</dbReference>
<evidence type="ECO:0000313" key="3">
    <source>
        <dbReference type="Proteomes" id="UP001321749"/>
    </source>
</evidence>
<sequence length="312" mass="35261">MPSPWPSPHRACVSLTFDNLGEAQDVLTGTWPPSQPFGTHPAILSTLPRMLSILQRHGIRATYFAESWSLPHYQETVHKQLLAQGHEVAWHGYQHEVWHSLSQSDEEDNFKKSWQEAEKLGVKYEGFRPPGGKINDRTWGLLKGHCVKYVSPLGEFGVGKEEMVVLPFEWKAVDAFWYMDTKKFREIRRDLGEAEEGPGENPEEAFRACLMSKIDEVVNKGGYLSVLFHPFLTTNEERLRVMEDVVERIASDERIWVVPCNEAARNAGTPPAGFGGFATLLAALRLAYKMPVRIPAVCIDQRNAKEQSSGSR</sequence>
<evidence type="ECO:0000313" key="2">
    <source>
        <dbReference type="EMBL" id="KAK4466047.1"/>
    </source>
</evidence>
<reference evidence="2" key="1">
    <citation type="journal article" date="2023" name="Mol. Phylogenet. Evol.">
        <title>Genome-scale phylogeny and comparative genomics of the fungal order Sordariales.</title>
        <authorList>
            <person name="Hensen N."/>
            <person name="Bonometti L."/>
            <person name="Westerberg I."/>
            <person name="Brannstrom I.O."/>
            <person name="Guillou S."/>
            <person name="Cros-Aarteil S."/>
            <person name="Calhoun S."/>
            <person name="Haridas S."/>
            <person name="Kuo A."/>
            <person name="Mondo S."/>
            <person name="Pangilinan J."/>
            <person name="Riley R."/>
            <person name="LaButti K."/>
            <person name="Andreopoulos B."/>
            <person name="Lipzen A."/>
            <person name="Chen C."/>
            <person name="Yan M."/>
            <person name="Daum C."/>
            <person name="Ng V."/>
            <person name="Clum A."/>
            <person name="Steindorff A."/>
            <person name="Ohm R.A."/>
            <person name="Martin F."/>
            <person name="Silar P."/>
            <person name="Natvig D.O."/>
            <person name="Lalanne C."/>
            <person name="Gautier V."/>
            <person name="Ament-Velasquez S.L."/>
            <person name="Kruys A."/>
            <person name="Hutchinson M.I."/>
            <person name="Powell A.J."/>
            <person name="Barry K."/>
            <person name="Miller A.N."/>
            <person name="Grigoriev I.V."/>
            <person name="Debuchy R."/>
            <person name="Gladieux P."/>
            <person name="Hiltunen Thoren M."/>
            <person name="Johannesson H."/>
        </authorList>
    </citation>
    <scope>NUCLEOTIDE SEQUENCE</scope>
    <source>
        <strain evidence="2">PSN324</strain>
    </source>
</reference>
<dbReference type="InterPro" id="IPR002509">
    <property type="entry name" value="NODB_dom"/>
</dbReference>
<dbReference type="Proteomes" id="UP001321749">
    <property type="component" value="Unassembled WGS sequence"/>
</dbReference>
<dbReference type="InterPro" id="IPR011330">
    <property type="entry name" value="Glyco_hydro/deAcase_b/a-brl"/>
</dbReference>
<feature type="domain" description="NodB homology" evidence="1">
    <location>
        <begin position="11"/>
        <end position="146"/>
    </location>
</feature>
<name>A0AAV9HZA7_9PEZI</name>
<proteinExistence type="predicted"/>
<dbReference type="EMBL" id="MU864934">
    <property type="protein sequence ID" value="KAK4466047.1"/>
    <property type="molecule type" value="Genomic_DNA"/>
</dbReference>
<dbReference type="Pfam" id="PF01522">
    <property type="entry name" value="Polysacc_deac_1"/>
    <property type="match status" value="1"/>
</dbReference>